<evidence type="ECO:0000313" key="1">
    <source>
        <dbReference type="EMBL" id="TSK67271.1"/>
    </source>
</evidence>
<dbReference type="Proteomes" id="UP000319801">
    <property type="component" value="Unassembled WGS sequence"/>
</dbReference>
<protein>
    <submittedName>
        <fullName evidence="1">Uncharacterized protein</fullName>
    </submittedName>
</protein>
<reference evidence="1 2" key="1">
    <citation type="journal article" date="2019" name="Genome Biol. Evol.">
        <title>Whole-Genome Sequencing of the Giant Devil Catfish, Bagarius yarrelli.</title>
        <authorList>
            <person name="Jiang W."/>
            <person name="Lv Y."/>
            <person name="Cheng L."/>
            <person name="Yang K."/>
            <person name="Chao B."/>
            <person name="Wang X."/>
            <person name="Li Y."/>
            <person name="Pan X."/>
            <person name="You X."/>
            <person name="Zhang Y."/>
            <person name="Yang J."/>
            <person name="Li J."/>
            <person name="Zhang X."/>
            <person name="Liu S."/>
            <person name="Sun C."/>
            <person name="Yang J."/>
            <person name="Shi Q."/>
        </authorList>
    </citation>
    <scope>NUCLEOTIDE SEQUENCE [LARGE SCALE GENOMIC DNA]</scope>
    <source>
        <strain evidence="1">JWS20170419001</strain>
        <tissue evidence="1">Muscle</tissue>
    </source>
</reference>
<keyword evidence="2" id="KW-1185">Reference proteome</keyword>
<accession>A0A556TU00</accession>
<comment type="caution">
    <text evidence="1">The sequence shown here is derived from an EMBL/GenBank/DDBJ whole genome shotgun (WGS) entry which is preliminary data.</text>
</comment>
<organism evidence="1 2">
    <name type="scientific">Bagarius yarrelli</name>
    <name type="common">Goonch</name>
    <name type="synonym">Bagrus yarrelli</name>
    <dbReference type="NCBI Taxonomy" id="175774"/>
    <lineage>
        <taxon>Eukaryota</taxon>
        <taxon>Metazoa</taxon>
        <taxon>Chordata</taxon>
        <taxon>Craniata</taxon>
        <taxon>Vertebrata</taxon>
        <taxon>Euteleostomi</taxon>
        <taxon>Actinopterygii</taxon>
        <taxon>Neopterygii</taxon>
        <taxon>Teleostei</taxon>
        <taxon>Ostariophysi</taxon>
        <taxon>Siluriformes</taxon>
        <taxon>Sisoridae</taxon>
        <taxon>Sisorinae</taxon>
        <taxon>Bagarius</taxon>
    </lineage>
</organism>
<gene>
    <name evidence="1" type="ORF">Baya_5248</name>
</gene>
<proteinExistence type="predicted"/>
<dbReference type="EMBL" id="VCAZ01000018">
    <property type="protein sequence ID" value="TSK67271.1"/>
    <property type="molecule type" value="Genomic_DNA"/>
</dbReference>
<name>A0A556TU00_BAGYA</name>
<evidence type="ECO:0000313" key="2">
    <source>
        <dbReference type="Proteomes" id="UP000319801"/>
    </source>
</evidence>
<dbReference type="AlphaFoldDB" id="A0A556TU00"/>
<sequence>MTGSRNPNTSFVLAFIGKQRSHRYACVHLGIKCFNHTRYAMKKSHPSLIGLGKPSGSPGKNDARMKRYCDKLDPEHHNDEIQNRHQYATAADVIRSMCPSRARSLPQHRNEIGRLGISLRAALDTLDGLLFRPVVLFGENLSKQTSDTQDSVHTVWVCVCVWAYVPFQQSRRRQDDVSPLVLALSSVSQNKAEDDGDFHTSGADL</sequence>